<dbReference type="AlphaFoldDB" id="A0A433R073"/>
<dbReference type="Proteomes" id="UP000274822">
    <property type="component" value="Unassembled WGS sequence"/>
</dbReference>
<accession>A0A433R073</accession>
<evidence type="ECO:0000313" key="3">
    <source>
        <dbReference type="Proteomes" id="UP000274822"/>
    </source>
</evidence>
<name>A0A433R073_9FUNG</name>
<reference evidence="2 3" key="1">
    <citation type="journal article" date="2018" name="New Phytol.">
        <title>Phylogenomics of Endogonaceae and evolution of mycorrhizas within Mucoromycota.</title>
        <authorList>
            <person name="Chang Y."/>
            <person name="Desiro A."/>
            <person name="Na H."/>
            <person name="Sandor L."/>
            <person name="Lipzen A."/>
            <person name="Clum A."/>
            <person name="Barry K."/>
            <person name="Grigoriev I.V."/>
            <person name="Martin F.M."/>
            <person name="Stajich J.E."/>
            <person name="Smith M.E."/>
            <person name="Bonito G."/>
            <person name="Spatafora J.W."/>
        </authorList>
    </citation>
    <scope>NUCLEOTIDE SEQUENCE [LARGE SCALE GENOMIC DNA]</scope>
    <source>
        <strain evidence="2 3">AD002</strain>
    </source>
</reference>
<protein>
    <recommendedName>
        <fullName evidence="1">Complex 1 LYR protein domain-containing protein</fullName>
    </recommendedName>
</protein>
<sequence length="135" mass="16048">MLKAESFRSLYRSLWRAGDASVAHKTRNKLRIRKKIRQAFEDHRAETDQAVLADLLERGMNTITFLETASRRRGIEHSIVENLCAMDFYQSRYDKQPPFWNRKLKEHQRKLHDIAGDEYMLALRMVNETLKLSLR</sequence>
<organism evidence="2 3">
    <name type="scientific">Jimgerdemannia flammicorona</name>
    <dbReference type="NCBI Taxonomy" id="994334"/>
    <lineage>
        <taxon>Eukaryota</taxon>
        <taxon>Fungi</taxon>
        <taxon>Fungi incertae sedis</taxon>
        <taxon>Mucoromycota</taxon>
        <taxon>Mucoromycotina</taxon>
        <taxon>Endogonomycetes</taxon>
        <taxon>Endogonales</taxon>
        <taxon>Endogonaceae</taxon>
        <taxon>Jimgerdemannia</taxon>
    </lineage>
</organism>
<dbReference type="Pfam" id="PF05347">
    <property type="entry name" value="Complex1_LYR"/>
    <property type="match status" value="1"/>
</dbReference>
<evidence type="ECO:0000313" key="2">
    <source>
        <dbReference type="EMBL" id="RUS35428.1"/>
    </source>
</evidence>
<feature type="domain" description="Complex 1 LYR protein" evidence="1">
    <location>
        <begin position="9"/>
        <end position="60"/>
    </location>
</feature>
<dbReference type="EMBL" id="RBNJ01000092">
    <property type="protein sequence ID" value="RUS35428.1"/>
    <property type="molecule type" value="Genomic_DNA"/>
</dbReference>
<evidence type="ECO:0000259" key="1">
    <source>
        <dbReference type="Pfam" id="PF05347"/>
    </source>
</evidence>
<comment type="caution">
    <text evidence="2">The sequence shown here is derived from an EMBL/GenBank/DDBJ whole genome shotgun (WGS) entry which is preliminary data.</text>
</comment>
<gene>
    <name evidence="2" type="ORF">BC938DRAFT_483802</name>
</gene>
<keyword evidence="3" id="KW-1185">Reference proteome</keyword>
<proteinExistence type="predicted"/>
<dbReference type="InterPro" id="IPR008011">
    <property type="entry name" value="Complex1_LYR_dom"/>
</dbReference>